<feature type="domain" description="DML1/Misato tubulin" evidence="7">
    <location>
        <begin position="136"/>
        <end position="319"/>
    </location>
</feature>
<dbReference type="InterPro" id="IPR019605">
    <property type="entry name" value="Misato_II_tubulin-like"/>
</dbReference>
<comment type="similarity">
    <text evidence="3">Belongs to the misato family.</text>
</comment>
<evidence type="ECO:0000313" key="8">
    <source>
        <dbReference type="EMBL" id="PAV15759.1"/>
    </source>
</evidence>
<comment type="caution">
    <text evidence="8">The sequence shown here is derived from an EMBL/GenBank/DDBJ whole genome shotgun (WGS) entry which is preliminary data.</text>
</comment>
<proteinExistence type="inferred from homology"/>
<organism evidence="8 9">
    <name type="scientific">Pyrrhoderma noxium</name>
    <dbReference type="NCBI Taxonomy" id="2282107"/>
    <lineage>
        <taxon>Eukaryota</taxon>
        <taxon>Fungi</taxon>
        <taxon>Dikarya</taxon>
        <taxon>Basidiomycota</taxon>
        <taxon>Agaricomycotina</taxon>
        <taxon>Agaricomycetes</taxon>
        <taxon>Hymenochaetales</taxon>
        <taxon>Hymenochaetaceae</taxon>
        <taxon>Pyrrhoderma</taxon>
    </lineage>
</organism>
<keyword evidence="4" id="KW-0496">Mitochondrion</keyword>
<dbReference type="GO" id="GO:0005739">
    <property type="term" value="C:mitochondrion"/>
    <property type="evidence" value="ECO:0007669"/>
    <property type="project" value="UniProtKB-SubCell"/>
</dbReference>
<evidence type="ECO:0000256" key="2">
    <source>
        <dbReference type="ARBA" id="ARBA00004173"/>
    </source>
</evidence>
<evidence type="ECO:0000259" key="6">
    <source>
        <dbReference type="Pfam" id="PF10644"/>
    </source>
</evidence>
<keyword evidence="9" id="KW-1185">Reference proteome</keyword>
<comment type="function">
    <text evidence="1">Involved in the partitioning of the mitochondrial organelle and mitochondrial DNA (mtDNA) inheritance.</text>
</comment>
<protein>
    <recommendedName>
        <fullName evidence="10">Tubulin nucleotide-binding domain-like protein</fullName>
    </recommendedName>
</protein>
<dbReference type="OrthoDB" id="271881at2759"/>
<dbReference type="STRING" id="2282107.A0A286U8A4"/>
<reference evidence="8 9" key="1">
    <citation type="journal article" date="2017" name="Mol. Ecol.">
        <title>Comparative and population genomic landscape of Phellinus noxius: A hypervariable fungus causing root rot in trees.</title>
        <authorList>
            <person name="Chung C.L."/>
            <person name="Lee T.J."/>
            <person name="Akiba M."/>
            <person name="Lee H.H."/>
            <person name="Kuo T.H."/>
            <person name="Liu D."/>
            <person name="Ke H.M."/>
            <person name="Yokoi T."/>
            <person name="Roa M.B."/>
            <person name="Lu M.J."/>
            <person name="Chang Y.Y."/>
            <person name="Ann P.J."/>
            <person name="Tsai J.N."/>
            <person name="Chen C.Y."/>
            <person name="Tzean S.S."/>
            <person name="Ota Y."/>
            <person name="Hattori T."/>
            <person name="Sahashi N."/>
            <person name="Liou R.F."/>
            <person name="Kikuchi T."/>
            <person name="Tsai I.J."/>
        </authorList>
    </citation>
    <scope>NUCLEOTIDE SEQUENCE [LARGE SCALE GENOMIC DNA]</scope>
    <source>
        <strain evidence="8 9">FFPRI411160</strain>
    </source>
</reference>
<dbReference type="SUPFAM" id="SSF52490">
    <property type="entry name" value="Tubulin nucleotide-binding domain-like"/>
    <property type="match status" value="1"/>
</dbReference>
<dbReference type="Gene3D" id="3.40.50.1440">
    <property type="entry name" value="Tubulin/FtsZ, GTPase domain"/>
    <property type="match status" value="1"/>
</dbReference>
<comment type="subcellular location">
    <subcellularLocation>
        <location evidence="2">Mitochondrion</location>
    </subcellularLocation>
</comment>
<dbReference type="Pfam" id="PF10644">
    <property type="entry name" value="Misat_Tub_SegII"/>
    <property type="match status" value="1"/>
</dbReference>
<feature type="domain" description="Misato Segment II tubulin-like" evidence="6">
    <location>
        <begin position="2"/>
        <end position="118"/>
    </location>
</feature>
<evidence type="ECO:0000313" key="9">
    <source>
        <dbReference type="Proteomes" id="UP000217199"/>
    </source>
</evidence>
<evidence type="ECO:0000256" key="4">
    <source>
        <dbReference type="ARBA" id="ARBA00023128"/>
    </source>
</evidence>
<evidence type="ECO:0008006" key="10">
    <source>
        <dbReference type="Google" id="ProtNLM"/>
    </source>
</evidence>
<dbReference type="InterPro" id="IPR049942">
    <property type="entry name" value="DML1/Misato"/>
</dbReference>
<feature type="region of interest" description="Disordered" evidence="5">
    <location>
        <begin position="479"/>
        <end position="510"/>
    </location>
</feature>
<name>A0A286U8A4_9AGAM</name>
<dbReference type="GO" id="GO:0007005">
    <property type="term" value="P:mitochondrion organization"/>
    <property type="evidence" value="ECO:0007669"/>
    <property type="project" value="InterPro"/>
</dbReference>
<dbReference type="Pfam" id="PF14881">
    <property type="entry name" value="Tubulin_3"/>
    <property type="match status" value="1"/>
</dbReference>
<evidence type="ECO:0000256" key="5">
    <source>
        <dbReference type="SAM" id="MobiDB-lite"/>
    </source>
</evidence>
<dbReference type="PANTHER" id="PTHR13391:SF0">
    <property type="entry name" value="PROTEIN MISATO HOMOLOG 1"/>
    <property type="match status" value="1"/>
</dbReference>
<dbReference type="InterPro" id="IPR036525">
    <property type="entry name" value="Tubulin/FtsZ_GTPase_sf"/>
</dbReference>
<feature type="compositionally biased region" description="Acidic residues" evidence="5">
    <location>
        <begin position="547"/>
        <end position="591"/>
    </location>
</feature>
<sequence length="598" mass="66401">MKEILYIQAGNVSNHIGTHFWNTQESYFTYGDDQDDFVTESLVNHDVSFREGLSTQNEATFCPRAIVIDYKSSYGSMSRYNDLYSDDPGEREEDLWNGGVSEYRQEVIPKSTYQQRLESGEDSTTELDDGDINDTDSRFWSDYNRVYYHPRSLQQVPDLPDWESNKVDWNHRKSSFKQFDTNISLTDDSVRRFVEECDNFQGLQASFDNTTFGGFTVAFLEALKNEYAKTPILTIPILSGLNPQSIGIEDVMHRNLVLQDIACVCALNELGTQNILLQSPESWELGTWANSLDFNKNSHYHTSAILSAHLESATLPLRLRNRRVDLSDFCTHLNWSQNTRFSHLSGALPFPTLSPLELSSSSSLSSSQEVRGPGTNGLLNQGQNQYEVFRDCIYDFSNLSGYGSKVQGSRPRNRNRYFVQRNVTRGLGLDEARRLEMYFASGTGLESPVLQSTHTEPYPLPSSFPRIFKHNSGSIPVPVPVPASTSAPAPAPSSTPPQTTTPPPTSITLLSTLSTSTQPSALFACYTAFARSCLSRRYNGDEVAGLEGDEDEDGDGDGDEGGYGGEGEDESVGGDSDVDVDVEGNEGGDEVVGEKELE</sequence>
<feature type="region of interest" description="Disordered" evidence="5">
    <location>
        <begin position="544"/>
        <end position="598"/>
    </location>
</feature>
<dbReference type="Proteomes" id="UP000217199">
    <property type="component" value="Unassembled WGS sequence"/>
</dbReference>
<evidence type="ECO:0000256" key="1">
    <source>
        <dbReference type="ARBA" id="ARBA00003757"/>
    </source>
</evidence>
<dbReference type="AlphaFoldDB" id="A0A286U8A4"/>
<evidence type="ECO:0000259" key="7">
    <source>
        <dbReference type="Pfam" id="PF14881"/>
    </source>
</evidence>
<gene>
    <name evidence="8" type="ORF">PNOK_0861700</name>
</gene>
<dbReference type="InterPro" id="IPR029209">
    <property type="entry name" value="DML1/Misato_tubulin"/>
</dbReference>
<dbReference type="PANTHER" id="PTHR13391">
    <property type="entry name" value="MITOCHONDRIAL DISTRIBUTION REGULATOR MISATO"/>
    <property type="match status" value="1"/>
</dbReference>
<accession>A0A286U8A4</accession>
<feature type="compositionally biased region" description="Pro residues" evidence="5">
    <location>
        <begin position="489"/>
        <end position="505"/>
    </location>
</feature>
<evidence type="ECO:0000256" key="3">
    <source>
        <dbReference type="ARBA" id="ARBA00008507"/>
    </source>
</evidence>
<dbReference type="InParanoid" id="A0A286U8A4"/>
<dbReference type="EMBL" id="NBII01000009">
    <property type="protein sequence ID" value="PAV15759.1"/>
    <property type="molecule type" value="Genomic_DNA"/>
</dbReference>